<dbReference type="InterPro" id="IPR018647">
    <property type="entry name" value="SLFN_3-like_DNA/RNA_helicase"/>
</dbReference>
<evidence type="ECO:0000313" key="2">
    <source>
        <dbReference type="EMBL" id="BCT92490.1"/>
    </source>
</evidence>
<accession>A0ABN6FU57</accession>
<reference evidence="2 3" key="1">
    <citation type="submission" date="2021-03" db="EMBL/GenBank/DDBJ databases">
        <title>Complete Genome Sequences of Two Lysobacter Strains Isolated from Sea Water (Lysobacter caseinilyticus) and Soil (Lysobacter helvus) in South Korea.</title>
        <authorList>
            <person name="Watanabe Y."/>
            <person name="Arakawa K."/>
        </authorList>
    </citation>
    <scope>NUCLEOTIDE SEQUENCE [LARGE SCALE GENOMIC DNA]</scope>
    <source>
        <strain evidence="2 3">KVB24</strain>
    </source>
</reference>
<evidence type="ECO:0000313" key="3">
    <source>
        <dbReference type="Proteomes" id="UP000681317"/>
    </source>
</evidence>
<organism evidence="2 3">
    <name type="scientific">Noviluteimonas caseinilytica</name>
    <dbReference type="NCBI Taxonomy" id="2675101"/>
    <lineage>
        <taxon>Bacteria</taxon>
        <taxon>Pseudomonadati</taxon>
        <taxon>Pseudomonadota</taxon>
        <taxon>Gammaproteobacteria</taxon>
        <taxon>Lysobacterales</taxon>
        <taxon>Lysobacteraceae</taxon>
        <taxon>Noviluteimonas</taxon>
    </lineage>
</organism>
<feature type="domain" description="Schlafen group 3-like DNA/RNA helicase" evidence="1">
    <location>
        <begin position="2"/>
        <end position="254"/>
    </location>
</feature>
<name>A0ABN6FU57_9GAMM</name>
<gene>
    <name evidence="2" type="ORF">LYSCAS_15140</name>
</gene>
<sequence length="288" mass="32434">MDRHNWAVVVCLVGNGQEINRGEAGIREWLSAVSTQFPNWVVHLSPELANAGAVESEAISALEGKVVLRYDPALHLATSVRSFRSEHVSSFVNDLLDLRLEQAKHSLKSVLATYPIRLTRDLAAAKHWVRTRARGSERFGMVVSSGAQRLRPLGVDVRVKTDPVQWFLQGHEDVRSSYYMEDPATEFQVQGLELDWACVVWDADLRAEGGSWGFHKFSGSSWKKVNDESRRRYLLNAYRVLLTRARQGMVIVIPTGSDQDKTRPPKHYDGVFDLLKNLGIPLLTEENG</sequence>
<dbReference type="Pfam" id="PF09848">
    <property type="entry name" value="SLFN-g3_helicase"/>
    <property type="match status" value="1"/>
</dbReference>
<protein>
    <recommendedName>
        <fullName evidence="1">Schlafen group 3-like DNA/RNA helicase domain-containing protein</fullName>
    </recommendedName>
</protein>
<proteinExistence type="predicted"/>
<keyword evidence="3" id="KW-1185">Reference proteome</keyword>
<dbReference type="EMBL" id="AP024545">
    <property type="protein sequence ID" value="BCT92490.1"/>
    <property type="molecule type" value="Genomic_DNA"/>
</dbReference>
<evidence type="ECO:0000259" key="1">
    <source>
        <dbReference type="Pfam" id="PF09848"/>
    </source>
</evidence>
<dbReference type="Proteomes" id="UP000681317">
    <property type="component" value="Chromosome"/>
</dbReference>